<comment type="caution">
    <text evidence="1">The sequence shown here is derived from an EMBL/GenBank/DDBJ whole genome shotgun (WGS) entry which is preliminary data.</text>
</comment>
<evidence type="ECO:0000313" key="1">
    <source>
        <dbReference type="EMBL" id="GGR84639.1"/>
    </source>
</evidence>
<proteinExistence type="predicted"/>
<dbReference type="EMBL" id="BMQN01000001">
    <property type="protein sequence ID" value="GGR84639.1"/>
    <property type="molecule type" value="Genomic_DNA"/>
</dbReference>
<accession>A0ABQ2S1D1</accession>
<evidence type="ECO:0000313" key="2">
    <source>
        <dbReference type="Proteomes" id="UP000644548"/>
    </source>
</evidence>
<keyword evidence="2" id="KW-1185">Reference proteome</keyword>
<reference evidence="2" key="1">
    <citation type="journal article" date="2019" name="Int. J. Syst. Evol. Microbiol.">
        <title>The Global Catalogue of Microorganisms (GCM) 10K type strain sequencing project: providing services to taxonomists for standard genome sequencing and annotation.</title>
        <authorList>
            <consortium name="The Broad Institute Genomics Platform"/>
            <consortium name="The Broad Institute Genome Sequencing Center for Infectious Disease"/>
            <person name="Wu L."/>
            <person name="Ma J."/>
        </authorList>
    </citation>
    <scope>NUCLEOTIDE SEQUENCE [LARGE SCALE GENOMIC DNA]</scope>
    <source>
        <strain evidence="2">JCM 31405</strain>
    </source>
</reference>
<dbReference type="RefSeq" id="WP_189071957.1">
    <property type="nucleotide sequence ID" value="NZ_BMQN01000001.1"/>
</dbReference>
<gene>
    <name evidence="1" type="ORF">GCM10008960_09580</name>
</gene>
<protein>
    <submittedName>
        <fullName evidence="1">Uncharacterized protein</fullName>
    </submittedName>
</protein>
<dbReference type="Proteomes" id="UP000644548">
    <property type="component" value="Unassembled WGS sequence"/>
</dbReference>
<sequence>MHTIIETVGAAEVLITENSYAGAVIHGVEGTPADVELRYAGQTGFTTPTYPYQLQAGDLLRITPTQAGTQTVRLYGLLGANASVAPVIADEPQTLQPGQFQLVTPDGQAAYLRFQTVGGPIDLTAGAGAAGPAGRGVQSVTQSGNQLTFTLTDGTTQGPFILPAGPAGVDGRDGIDGAPGAAGRGIQSVSQSGSELTFTLTDGTTAGPFTLGAGGGGGGGGVSAVYLSTPDQTRSELVPATTQDIGGSENFYGEQLLITTTFTANRLTLRQFIPGGAGLRGVIADVTGGTVQSFSLSTNTHPGTAGDVALDFGNFTFTSGRNYLIGLEGDGTNAGPNLLGTTGGFTAPANVTPAGWTRSSGRAVGAGVSVILGVAHFAYKLELVDPTAQKNVQGPLDVIDLPGYTGAGTGTALHRTVGGVVWRLTDAAPGTPVNISASAGLSVPYTRADASGGSLTLTLPTAATAIFPVYWIKRVDAVGANSVTLQASGSDTIDGDATYVLGGAGRPGVILLARPGGWDVM</sequence>
<name>A0ABQ2S1D1_9DEIO</name>
<organism evidence="1 2">
    <name type="scientific">Deinococcus sedimenti</name>
    <dbReference type="NCBI Taxonomy" id="1867090"/>
    <lineage>
        <taxon>Bacteria</taxon>
        <taxon>Thermotogati</taxon>
        <taxon>Deinococcota</taxon>
        <taxon>Deinococci</taxon>
        <taxon>Deinococcales</taxon>
        <taxon>Deinococcaceae</taxon>
        <taxon>Deinococcus</taxon>
    </lineage>
</organism>